<evidence type="ECO:0000259" key="4">
    <source>
        <dbReference type="Pfam" id="PF03330"/>
    </source>
</evidence>
<dbReference type="EMBL" id="JANBPT010000073">
    <property type="protein sequence ID" value="KAJ1928444.1"/>
    <property type="molecule type" value="Genomic_DNA"/>
</dbReference>
<dbReference type="SUPFAM" id="SSF50685">
    <property type="entry name" value="Barwin-like endoglucanases"/>
    <property type="match status" value="1"/>
</dbReference>
<feature type="chain" id="PRO_5040744039" description="RlpA-like protein double-psi beta-barrel domain-containing protein" evidence="3">
    <location>
        <begin position="24"/>
        <end position="255"/>
    </location>
</feature>
<dbReference type="Pfam" id="PF03330">
    <property type="entry name" value="DPBB_1"/>
    <property type="match status" value="1"/>
</dbReference>
<dbReference type="AlphaFoldDB" id="A0A9W8E1D3"/>
<feature type="region of interest" description="Disordered" evidence="2">
    <location>
        <begin position="105"/>
        <end position="144"/>
    </location>
</feature>
<dbReference type="InterPro" id="IPR051477">
    <property type="entry name" value="Expansin_CellWall"/>
</dbReference>
<reference evidence="5" key="1">
    <citation type="submission" date="2022-07" db="EMBL/GenBank/DDBJ databases">
        <title>Phylogenomic reconstructions and comparative analyses of Kickxellomycotina fungi.</title>
        <authorList>
            <person name="Reynolds N.K."/>
            <person name="Stajich J.E."/>
            <person name="Barry K."/>
            <person name="Grigoriev I.V."/>
            <person name="Crous P."/>
            <person name="Smith M.E."/>
        </authorList>
    </citation>
    <scope>NUCLEOTIDE SEQUENCE</scope>
    <source>
        <strain evidence="5">RSA 861</strain>
    </source>
</reference>
<feature type="domain" description="RlpA-like protein double-psi beta-barrel" evidence="4">
    <location>
        <begin position="201"/>
        <end position="251"/>
    </location>
</feature>
<accession>A0A9W8E1D3</accession>
<keyword evidence="1 3" id="KW-0732">Signal</keyword>
<protein>
    <recommendedName>
        <fullName evidence="4">RlpA-like protein double-psi beta-barrel domain-containing protein</fullName>
    </recommendedName>
</protein>
<feature type="compositionally biased region" description="Low complexity" evidence="2">
    <location>
        <begin position="115"/>
        <end position="128"/>
    </location>
</feature>
<evidence type="ECO:0000256" key="1">
    <source>
        <dbReference type="ARBA" id="ARBA00022729"/>
    </source>
</evidence>
<dbReference type="InterPro" id="IPR009009">
    <property type="entry name" value="RlpA-like_DPBB"/>
</dbReference>
<name>A0A9W8E1D3_9FUNG</name>
<sequence length="255" mass="25858">MVRLATVALVALALASSSSLVEGRRARKCRPRTSSAVPTITDVIPTPTAEPTTTLPTMPTTTSLPYVVETPIDISSSTPIANTEVTPITSSTEVAPPVTSTVIQPITSSNPPPAQVTTPAPVPTTTSTPPAPEPTTPAVEPTTPAPVYKTTVPSGSHTGQGTFYNAGMGSCGWTSSDSELIGALSFPDMGQSANPNNNPNCGRMVSVTGPSGSVTIKIVDSCPGCAAGDLDLSPAAFNAIADPSLGRVSISWGFV</sequence>
<dbReference type="PANTHER" id="PTHR31836">
    <property type="match status" value="1"/>
</dbReference>
<evidence type="ECO:0000313" key="6">
    <source>
        <dbReference type="Proteomes" id="UP001150569"/>
    </source>
</evidence>
<dbReference type="OrthoDB" id="623670at2759"/>
<gene>
    <name evidence="5" type="ORF">IWQ60_002056</name>
</gene>
<evidence type="ECO:0000313" key="5">
    <source>
        <dbReference type="EMBL" id="KAJ1928444.1"/>
    </source>
</evidence>
<keyword evidence="6" id="KW-1185">Reference proteome</keyword>
<evidence type="ECO:0000256" key="2">
    <source>
        <dbReference type="SAM" id="MobiDB-lite"/>
    </source>
</evidence>
<organism evidence="5 6">
    <name type="scientific">Tieghemiomyces parasiticus</name>
    <dbReference type="NCBI Taxonomy" id="78921"/>
    <lineage>
        <taxon>Eukaryota</taxon>
        <taxon>Fungi</taxon>
        <taxon>Fungi incertae sedis</taxon>
        <taxon>Zoopagomycota</taxon>
        <taxon>Kickxellomycotina</taxon>
        <taxon>Dimargaritomycetes</taxon>
        <taxon>Dimargaritales</taxon>
        <taxon>Dimargaritaceae</taxon>
        <taxon>Tieghemiomyces</taxon>
    </lineage>
</organism>
<dbReference type="Gene3D" id="2.40.40.10">
    <property type="entry name" value="RlpA-like domain"/>
    <property type="match status" value="1"/>
</dbReference>
<dbReference type="Proteomes" id="UP001150569">
    <property type="component" value="Unassembled WGS sequence"/>
</dbReference>
<proteinExistence type="predicted"/>
<dbReference type="PANTHER" id="PTHR31836:SF28">
    <property type="entry name" value="SRCR DOMAIN-CONTAINING PROTEIN-RELATED"/>
    <property type="match status" value="1"/>
</dbReference>
<comment type="caution">
    <text evidence="5">The sequence shown here is derived from an EMBL/GenBank/DDBJ whole genome shotgun (WGS) entry which is preliminary data.</text>
</comment>
<feature type="region of interest" description="Disordered" evidence="2">
    <location>
        <begin position="42"/>
        <end position="61"/>
    </location>
</feature>
<dbReference type="CDD" id="cd22191">
    <property type="entry name" value="DPBB_RlpA_EXP_N-like"/>
    <property type="match status" value="1"/>
</dbReference>
<evidence type="ECO:0000256" key="3">
    <source>
        <dbReference type="SAM" id="SignalP"/>
    </source>
</evidence>
<dbReference type="InterPro" id="IPR036908">
    <property type="entry name" value="RlpA-like_sf"/>
</dbReference>
<feature type="signal peptide" evidence="3">
    <location>
        <begin position="1"/>
        <end position="23"/>
    </location>
</feature>